<keyword evidence="2" id="KW-1185">Reference proteome</keyword>
<dbReference type="EMBL" id="JBEAFC010000012">
    <property type="protein sequence ID" value="KAL1534295.1"/>
    <property type="molecule type" value="Genomic_DNA"/>
</dbReference>
<reference evidence="1 2" key="1">
    <citation type="submission" date="2024-06" db="EMBL/GenBank/DDBJ databases">
        <title>A chromosome level genome sequence of Diviner's sage (Salvia divinorum).</title>
        <authorList>
            <person name="Ford S.A."/>
            <person name="Ro D.-K."/>
            <person name="Ness R.W."/>
            <person name="Phillips M.A."/>
        </authorList>
    </citation>
    <scope>NUCLEOTIDE SEQUENCE [LARGE SCALE GENOMIC DNA]</scope>
    <source>
        <strain evidence="1">SAF-2024a</strain>
        <tissue evidence="1">Leaf</tissue>
    </source>
</reference>
<protein>
    <submittedName>
        <fullName evidence="1">Uncharacterized protein</fullName>
    </submittedName>
</protein>
<comment type="caution">
    <text evidence="1">The sequence shown here is derived from an EMBL/GenBank/DDBJ whole genome shotgun (WGS) entry which is preliminary data.</text>
</comment>
<gene>
    <name evidence="1" type="ORF">AAHA92_30485</name>
</gene>
<proteinExistence type="predicted"/>
<name>A0ABD1FR17_SALDI</name>
<dbReference type="Proteomes" id="UP001567538">
    <property type="component" value="Unassembled WGS sequence"/>
</dbReference>
<organism evidence="1 2">
    <name type="scientific">Salvia divinorum</name>
    <name type="common">Maria pastora</name>
    <name type="synonym">Diviner's sage</name>
    <dbReference type="NCBI Taxonomy" id="28513"/>
    <lineage>
        <taxon>Eukaryota</taxon>
        <taxon>Viridiplantae</taxon>
        <taxon>Streptophyta</taxon>
        <taxon>Embryophyta</taxon>
        <taxon>Tracheophyta</taxon>
        <taxon>Spermatophyta</taxon>
        <taxon>Magnoliopsida</taxon>
        <taxon>eudicotyledons</taxon>
        <taxon>Gunneridae</taxon>
        <taxon>Pentapetalae</taxon>
        <taxon>asterids</taxon>
        <taxon>lamiids</taxon>
        <taxon>Lamiales</taxon>
        <taxon>Lamiaceae</taxon>
        <taxon>Nepetoideae</taxon>
        <taxon>Mentheae</taxon>
        <taxon>Salviinae</taxon>
        <taxon>Salvia</taxon>
        <taxon>Salvia subgen. Calosphace</taxon>
    </lineage>
</organism>
<dbReference type="AlphaFoldDB" id="A0ABD1FR17"/>
<sequence length="67" mass="7515">MGGIGKTSKRLLSMQIKLDDIFQRCFSIGLRTRGSICVTPSEMPTLRPSFVQAPQHMPYTPCGLRME</sequence>
<evidence type="ECO:0000313" key="1">
    <source>
        <dbReference type="EMBL" id="KAL1534295.1"/>
    </source>
</evidence>
<evidence type="ECO:0000313" key="2">
    <source>
        <dbReference type="Proteomes" id="UP001567538"/>
    </source>
</evidence>
<accession>A0ABD1FR17</accession>